<dbReference type="Proteomes" id="UP000219068">
    <property type="component" value="Unassembled WGS sequence"/>
</dbReference>
<reference evidence="1 2" key="1">
    <citation type="submission" date="2017-08" db="EMBL/GenBank/DDBJ databases">
        <authorList>
            <person name="de Groot N.N."/>
        </authorList>
    </citation>
    <scope>NUCLEOTIDE SEQUENCE [LARGE SCALE GENOMIC DNA]</scope>
    <source>
        <strain evidence="1 2">USBA 78</strain>
    </source>
</reference>
<evidence type="ECO:0000313" key="1">
    <source>
        <dbReference type="EMBL" id="SOB95211.1"/>
    </source>
</evidence>
<proteinExistence type="predicted"/>
<dbReference type="PANTHER" id="PTHR36508:SF1">
    <property type="entry name" value="PROTEIN SLYX"/>
    <property type="match status" value="1"/>
</dbReference>
<dbReference type="AlphaFoldDB" id="A0A285RM75"/>
<evidence type="ECO:0000313" key="2">
    <source>
        <dbReference type="Proteomes" id="UP000219068"/>
    </source>
</evidence>
<dbReference type="InterPro" id="IPR007236">
    <property type="entry name" value="SlyX"/>
</dbReference>
<dbReference type="Pfam" id="PF04102">
    <property type="entry name" value="SlyX"/>
    <property type="match status" value="1"/>
</dbReference>
<dbReference type="PANTHER" id="PTHR36508">
    <property type="entry name" value="PROTEIN SLYX"/>
    <property type="match status" value="1"/>
</dbReference>
<dbReference type="EMBL" id="OBMM01000001">
    <property type="protein sequence ID" value="SOB95211.1"/>
    <property type="molecule type" value="Genomic_DNA"/>
</dbReference>
<sequence>MCVTVHALLLPQGLKPGKFSTRSQSKYANMSQQAPDTRINELEIHIAHLESAMHDMSDMIKSQWDRIDLLERRNKLMAEDIKRLVDFLRTSPEDDAPPPHY</sequence>
<organism evidence="1 2">
    <name type="scientific">Thalassospira xiamenensis</name>
    <dbReference type="NCBI Taxonomy" id="220697"/>
    <lineage>
        <taxon>Bacteria</taxon>
        <taxon>Pseudomonadati</taxon>
        <taxon>Pseudomonadota</taxon>
        <taxon>Alphaproteobacteria</taxon>
        <taxon>Rhodospirillales</taxon>
        <taxon>Thalassospiraceae</taxon>
        <taxon>Thalassospira</taxon>
    </lineage>
</organism>
<name>A0A285RM75_9PROT</name>
<protein>
    <submittedName>
        <fullName evidence="1">SlyX protein</fullName>
    </submittedName>
</protein>
<gene>
    <name evidence="1" type="ORF">SAMN05428964_1011434</name>
</gene>
<accession>A0A285RM75</accession>